<dbReference type="Proteomes" id="UP000677228">
    <property type="component" value="Unassembled WGS sequence"/>
</dbReference>
<feature type="non-terminal residue" evidence="2">
    <location>
        <position position="1"/>
    </location>
</feature>
<name>A0A8S2GBM7_9BILA</name>
<evidence type="ECO:0000313" key="2">
    <source>
        <dbReference type="EMBL" id="CAF1680840.1"/>
    </source>
</evidence>
<feature type="region of interest" description="Disordered" evidence="1">
    <location>
        <begin position="58"/>
        <end position="125"/>
    </location>
</feature>
<evidence type="ECO:0000313" key="3">
    <source>
        <dbReference type="EMBL" id="CAF4573394.1"/>
    </source>
</evidence>
<gene>
    <name evidence="2" type="ORF">OVA965_LOCUS46064</name>
    <name evidence="3" type="ORF">TMI583_LOCUS50230</name>
</gene>
<reference evidence="2" key="1">
    <citation type="submission" date="2021-02" db="EMBL/GenBank/DDBJ databases">
        <authorList>
            <person name="Nowell W R."/>
        </authorList>
    </citation>
    <scope>NUCLEOTIDE SEQUENCE</scope>
</reference>
<sequence>GFDFENRGLYASHASYSGRPRTISNSNRYYDSDDAFLVNPNSSDRYDVDYGFGYGNNISSYDNEEGDEESERLTDDFYNGSNDEENENYEFSDLYDGRQGGRYEGQRSEFGRTYETSYDTENDYE</sequence>
<feature type="compositionally biased region" description="Basic and acidic residues" evidence="1">
    <location>
        <begin position="95"/>
        <end position="112"/>
    </location>
</feature>
<evidence type="ECO:0000256" key="1">
    <source>
        <dbReference type="SAM" id="MobiDB-lite"/>
    </source>
</evidence>
<proteinExistence type="predicted"/>
<protein>
    <submittedName>
        <fullName evidence="2">Uncharacterized protein</fullName>
    </submittedName>
</protein>
<accession>A0A8S2GBM7</accession>
<dbReference type="Proteomes" id="UP000682733">
    <property type="component" value="Unassembled WGS sequence"/>
</dbReference>
<organism evidence="2 4">
    <name type="scientific">Didymodactylos carnosus</name>
    <dbReference type="NCBI Taxonomy" id="1234261"/>
    <lineage>
        <taxon>Eukaryota</taxon>
        <taxon>Metazoa</taxon>
        <taxon>Spiralia</taxon>
        <taxon>Gnathifera</taxon>
        <taxon>Rotifera</taxon>
        <taxon>Eurotatoria</taxon>
        <taxon>Bdelloidea</taxon>
        <taxon>Philodinida</taxon>
        <taxon>Philodinidae</taxon>
        <taxon>Didymodactylos</taxon>
    </lineage>
</organism>
<dbReference type="AlphaFoldDB" id="A0A8S2GBM7"/>
<dbReference type="EMBL" id="CAJOBA010118315">
    <property type="protein sequence ID" value="CAF4573394.1"/>
    <property type="molecule type" value="Genomic_DNA"/>
</dbReference>
<evidence type="ECO:0000313" key="4">
    <source>
        <dbReference type="Proteomes" id="UP000677228"/>
    </source>
</evidence>
<comment type="caution">
    <text evidence="2">The sequence shown here is derived from an EMBL/GenBank/DDBJ whole genome shotgun (WGS) entry which is preliminary data.</text>
</comment>
<dbReference type="EMBL" id="CAJNOK010079565">
    <property type="protein sequence ID" value="CAF1680840.1"/>
    <property type="molecule type" value="Genomic_DNA"/>
</dbReference>